<gene>
    <name evidence="3" type="ORF">NP493_1201g01007</name>
</gene>
<evidence type="ECO:0008006" key="5">
    <source>
        <dbReference type="Google" id="ProtNLM"/>
    </source>
</evidence>
<dbReference type="Proteomes" id="UP001209878">
    <property type="component" value="Unassembled WGS sequence"/>
</dbReference>
<organism evidence="3 4">
    <name type="scientific">Ridgeia piscesae</name>
    <name type="common">Tubeworm</name>
    <dbReference type="NCBI Taxonomy" id="27915"/>
    <lineage>
        <taxon>Eukaryota</taxon>
        <taxon>Metazoa</taxon>
        <taxon>Spiralia</taxon>
        <taxon>Lophotrochozoa</taxon>
        <taxon>Annelida</taxon>
        <taxon>Polychaeta</taxon>
        <taxon>Sedentaria</taxon>
        <taxon>Canalipalpata</taxon>
        <taxon>Sabellida</taxon>
        <taxon>Siboglinidae</taxon>
        <taxon>Ridgeia</taxon>
    </lineage>
</organism>
<evidence type="ECO:0000256" key="1">
    <source>
        <dbReference type="ARBA" id="ARBA00005457"/>
    </source>
</evidence>
<dbReference type="EMBL" id="JAODUO010001200">
    <property type="protein sequence ID" value="KAK2169222.1"/>
    <property type="molecule type" value="Genomic_DNA"/>
</dbReference>
<dbReference type="AlphaFoldDB" id="A0AAD9NGB5"/>
<dbReference type="GO" id="GO:0005759">
    <property type="term" value="C:mitochondrial matrix"/>
    <property type="evidence" value="ECO:0007669"/>
    <property type="project" value="InterPro"/>
</dbReference>
<reference evidence="3" key="1">
    <citation type="journal article" date="2023" name="Mol. Biol. Evol.">
        <title>Third-Generation Sequencing Reveals the Adaptive Role of the Epigenome in Three Deep-Sea Polychaetes.</title>
        <authorList>
            <person name="Perez M."/>
            <person name="Aroh O."/>
            <person name="Sun Y."/>
            <person name="Lan Y."/>
            <person name="Juniper S.K."/>
            <person name="Young C.R."/>
            <person name="Angers B."/>
            <person name="Qian P.Y."/>
        </authorList>
    </citation>
    <scope>NUCLEOTIDE SEQUENCE</scope>
    <source>
        <strain evidence="3">R07B-5</strain>
    </source>
</reference>
<dbReference type="Gene3D" id="3.10.280.10">
    <property type="entry name" value="Mitochondrial glycoprotein"/>
    <property type="match status" value="1"/>
</dbReference>
<comment type="similarity">
    <text evidence="1">Belongs to the MAM33 family.</text>
</comment>
<evidence type="ECO:0000256" key="2">
    <source>
        <dbReference type="SAM" id="MobiDB-lite"/>
    </source>
</evidence>
<dbReference type="GO" id="GO:0042256">
    <property type="term" value="P:cytosolic ribosome assembly"/>
    <property type="evidence" value="ECO:0007669"/>
    <property type="project" value="TreeGrafter"/>
</dbReference>
<dbReference type="PANTHER" id="PTHR10826:SF1">
    <property type="entry name" value="COMPLEMENT COMPONENT 1 Q SUBCOMPONENT-BINDING PROTEIN, MITOCHONDRIAL"/>
    <property type="match status" value="1"/>
</dbReference>
<dbReference type="PANTHER" id="PTHR10826">
    <property type="entry name" value="COMPLEMENT COMPONENT 1"/>
    <property type="match status" value="1"/>
</dbReference>
<evidence type="ECO:0000313" key="3">
    <source>
        <dbReference type="EMBL" id="KAK2169222.1"/>
    </source>
</evidence>
<keyword evidence="4" id="KW-1185">Reference proteome</keyword>
<dbReference type="InterPro" id="IPR003428">
    <property type="entry name" value="MAM33"/>
</dbReference>
<name>A0AAD9NGB5_RIDPI</name>
<dbReference type="InterPro" id="IPR036561">
    <property type="entry name" value="MAM33_sf"/>
</dbReference>
<feature type="region of interest" description="Disordered" evidence="2">
    <location>
        <begin position="129"/>
        <end position="156"/>
    </location>
</feature>
<dbReference type="SUPFAM" id="SSF54529">
    <property type="entry name" value="Mitochondrial glycoprotein MAM33-like"/>
    <property type="match status" value="1"/>
</dbReference>
<comment type="caution">
    <text evidence="3">The sequence shown here is derived from an EMBL/GenBank/DDBJ whole genome shotgun (WGS) entry which is preliminary data.</text>
</comment>
<accession>A0AAD9NGB5</accession>
<evidence type="ECO:0000313" key="4">
    <source>
        <dbReference type="Proteomes" id="UP001209878"/>
    </source>
</evidence>
<dbReference type="Pfam" id="PF02330">
    <property type="entry name" value="MAM33"/>
    <property type="match status" value="1"/>
</dbReference>
<protein>
    <recommendedName>
        <fullName evidence="5">Complement component 1 Q subcomponent-binding protein, mitochondrial</fullName>
    </recommendedName>
</protein>
<sequence length="273" mass="29950">MSFAGVIRIAATSLCRAGTTGRVGSILSQFPIRCLSGSVWSTCGARSSTLLRPSCVNVTSNVRGVQTAGDTELVQFLDDEIKLEVDNEKSPGKLPQVEGFELGKCEGASIVLTKKLKNETVTVTLNVNNSVEDEETPEYDSSKNTEAQDAQDAQMVSRPPFTVEITKDGGRTLAIQCVFPQADEAVEGEAQQYEDIIEIQDVTFLDKAGEWGETEYTVQGSIMDGNLYDMLLNMMEERGVDGTMVDQLIELSTAYEHKKYISFLKTLKEFVSQ</sequence>
<proteinExistence type="inferred from homology"/>